<gene>
    <name evidence="2" type="ORF">CLV29_1290</name>
</gene>
<organism evidence="2 3">
    <name type="scientific">Naumannella halotolerans</name>
    <dbReference type="NCBI Taxonomy" id="993414"/>
    <lineage>
        <taxon>Bacteria</taxon>
        <taxon>Bacillati</taxon>
        <taxon>Actinomycetota</taxon>
        <taxon>Actinomycetes</taxon>
        <taxon>Propionibacteriales</taxon>
        <taxon>Propionibacteriaceae</taxon>
        <taxon>Naumannella</taxon>
    </lineage>
</organism>
<keyword evidence="1" id="KW-1133">Transmembrane helix</keyword>
<sequence>MSTRVAARPIPVLLAVAIVAALGLLFIVLAILELANTNPIRPQVAISTGIGFLAYAGLLLAAARGLLGLRRWARSAAVFAALLQIPIAISFWGGSTRAVTVLGLLSSLVIIGCLVSPPATRAILPELHEPDTSRTDE</sequence>
<name>A0A4R7J8M9_9ACTN</name>
<feature type="transmembrane region" description="Helical" evidence="1">
    <location>
        <begin position="98"/>
        <end position="115"/>
    </location>
</feature>
<dbReference type="EMBL" id="SOAW01000001">
    <property type="protein sequence ID" value="TDT33665.1"/>
    <property type="molecule type" value="Genomic_DNA"/>
</dbReference>
<feature type="transmembrane region" description="Helical" evidence="1">
    <location>
        <begin position="44"/>
        <end position="63"/>
    </location>
</feature>
<feature type="transmembrane region" description="Helical" evidence="1">
    <location>
        <begin position="12"/>
        <end position="32"/>
    </location>
</feature>
<evidence type="ECO:0000256" key="1">
    <source>
        <dbReference type="SAM" id="Phobius"/>
    </source>
</evidence>
<accession>A0A4R7J8M9</accession>
<dbReference type="OrthoDB" id="3827717at2"/>
<dbReference type="RefSeq" id="WP_133754139.1">
    <property type="nucleotide sequence ID" value="NZ_SOAW01000001.1"/>
</dbReference>
<dbReference type="Proteomes" id="UP000295371">
    <property type="component" value="Unassembled WGS sequence"/>
</dbReference>
<protein>
    <recommendedName>
        <fullName evidence="4">Integral membrane protein</fullName>
    </recommendedName>
</protein>
<keyword evidence="1" id="KW-0812">Transmembrane</keyword>
<evidence type="ECO:0008006" key="4">
    <source>
        <dbReference type="Google" id="ProtNLM"/>
    </source>
</evidence>
<keyword evidence="1" id="KW-0472">Membrane</keyword>
<keyword evidence="3" id="KW-1185">Reference proteome</keyword>
<dbReference type="AlphaFoldDB" id="A0A4R7J8M9"/>
<comment type="caution">
    <text evidence="2">The sequence shown here is derived from an EMBL/GenBank/DDBJ whole genome shotgun (WGS) entry which is preliminary data.</text>
</comment>
<reference evidence="2 3" key="1">
    <citation type="submission" date="2019-03" db="EMBL/GenBank/DDBJ databases">
        <title>Genomic Encyclopedia of Archaeal and Bacterial Type Strains, Phase II (KMG-II): from individual species to whole genera.</title>
        <authorList>
            <person name="Goeker M."/>
        </authorList>
    </citation>
    <scope>NUCLEOTIDE SEQUENCE [LARGE SCALE GENOMIC DNA]</scope>
    <source>
        <strain evidence="2 3">DSM 24323</strain>
    </source>
</reference>
<proteinExistence type="predicted"/>
<feature type="transmembrane region" description="Helical" evidence="1">
    <location>
        <begin position="75"/>
        <end position="92"/>
    </location>
</feature>
<evidence type="ECO:0000313" key="3">
    <source>
        <dbReference type="Proteomes" id="UP000295371"/>
    </source>
</evidence>
<evidence type="ECO:0000313" key="2">
    <source>
        <dbReference type="EMBL" id="TDT33665.1"/>
    </source>
</evidence>